<feature type="non-terminal residue" evidence="1">
    <location>
        <position position="328"/>
    </location>
</feature>
<dbReference type="GeneID" id="19150572"/>
<evidence type="ECO:0000313" key="2">
    <source>
        <dbReference type="Proteomes" id="UP000053841"/>
    </source>
</evidence>
<dbReference type="eggNOG" id="KOG3340">
    <property type="taxonomic scope" value="Eukaryota"/>
</dbReference>
<dbReference type="KEGG" id="bze:COCCADRAFT_68199"/>
<dbReference type="AlphaFoldDB" id="W6XWS3"/>
<sequence length="328" mass="35870">ASLYLNIRSLHNIPYLPMLWCFVQLVLLSSASILELRSEGLHPLFDPKKNPGMIGSAASQPVDISELRNNRAFGIQPRDANFDGNGAGYPAQHLPQENLSYGGLGFVFPQYQPDGGYDNVLAQGQVLNISQGSYLAVHMLVASENSIVTSAITASYVDGSTTTSSVIGFPWWSWSSVWSPWHYAGDLMFPFHFTNMTTNYNQSSIFRTVNWLDSTKKLAQLKLPNVTSGAANGPGGVTQNTRLHIFAVSLVPANISTGAMLEVQLARSTNSWLEGSNMQIFEATILNVGTQWVLPEHNVLITIEGEASSTRTVRPASIKRLRPGDEAR</sequence>
<protein>
    <submittedName>
        <fullName evidence="1">Uncharacterized protein</fullName>
    </submittedName>
</protein>
<evidence type="ECO:0000313" key="1">
    <source>
        <dbReference type="EMBL" id="EUC27174.1"/>
    </source>
</evidence>
<proteinExistence type="predicted"/>
<feature type="non-terminal residue" evidence="1">
    <location>
        <position position="1"/>
    </location>
</feature>
<dbReference type="EMBL" id="KI964987">
    <property type="protein sequence ID" value="EUC27174.1"/>
    <property type="molecule type" value="Genomic_DNA"/>
</dbReference>
<reference evidence="1 2" key="1">
    <citation type="journal article" date="2013" name="PLoS Genet.">
        <title>Comparative genome structure, secondary metabolite, and effector coding capacity across Cochliobolus pathogens.</title>
        <authorList>
            <person name="Condon B.J."/>
            <person name="Leng Y."/>
            <person name="Wu D."/>
            <person name="Bushley K.E."/>
            <person name="Ohm R.A."/>
            <person name="Otillar R."/>
            <person name="Martin J."/>
            <person name="Schackwitz W."/>
            <person name="Grimwood J."/>
            <person name="MohdZainudin N."/>
            <person name="Xue C."/>
            <person name="Wang R."/>
            <person name="Manning V.A."/>
            <person name="Dhillon B."/>
            <person name="Tu Z.J."/>
            <person name="Steffenson B.J."/>
            <person name="Salamov A."/>
            <person name="Sun H."/>
            <person name="Lowry S."/>
            <person name="LaButti K."/>
            <person name="Han J."/>
            <person name="Copeland A."/>
            <person name="Lindquist E."/>
            <person name="Barry K."/>
            <person name="Schmutz J."/>
            <person name="Baker S.E."/>
            <person name="Ciuffetti L.M."/>
            <person name="Grigoriev I.V."/>
            <person name="Zhong S."/>
            <person name="Turgeon B.G."/>
        </authorList>
    </citation>
    <scope>NUCLEOTIDE SEQUENCE [LARGE SCALE GENOMIC DNA]</scope>
    <source>
        <strain evidence="1 2">26-R-13</strain>
    </source>
</reference>
<dbReference type="HOGENOM" id="CLU_073509_0_0_1"/>
<name>W6XWS3_COCC2</name>
<dbReference type="RefSeq" id="XP_007718523.1">
    <property type="nucleotide sequence ID" value="XM_007720333.1"/>
</dbReference>
<dbReference type="OrthoDB" id="6039950at2759"/>
<keyword evidence="2" id="KW-1185">Reference proteome</keyword>
<dbReference type="Proteomes" id="UP000053841">
    <property type="component" value="Unassembled WGS sequence"/>
</dbReference>
<gene>
    <name evidence="1" type="ORF">COCCADRAFT_68199</name>
</gene>
<accession>W6XWS3</accession>
<organism evidence="1 2">
    <name type="scientific">Cochliobolus carbonum (strain 26-R-13)</name>
    <name type="common">Maize leaf spot fungus</name>
    <name type="synonym">Bipolaris zeicola</name>
    <dbReference type="NCBI Taxonomy" id="930089"/>
    <lineage>
        <taxon>Eukaryota</taxon>
        <taxon>Fungi</taxon>
        <taxon>Dikarya</taxon>
        <taxon>Ascomycota</taxon>
        <taxon>Pezizomycotina</taxon>
        <taxon>Dothideomycetes</taxon>
        <taxon>Pleosporomycetidae</taxon>
        <taxon>Pleosporales</taxon>
        <taxon>Pleosporineae</taxon>
        <taxon>Pleosporaceae</taxon>
        <taxon>Bipolaris</taxon>
    </lineage>
</organism>